<reference evidence="1 2" key="1">
    <citation type="submission" date="2024-01" db="EMBL/GenBank/DDBJ databases">
        <title>The genomes of 5 underutilized Papilionoideae crops provide insights into root nodulation and disease resistanc.</title>
        <authorList>
            <person name="Jiang F."/>
        </authorList>
    </citation>
    <scope>NUCLEOTIDE SEQUENCE [LARGE SCALE GENOMIC DNA]</scope>
    <source>
        <strain evidence="1">LVBAO_FW01</strain>
        <tissue evidence="1">Leaves</tissue>
    </source>
</reference>
<dbReference type="Proteomes" id="UP001367508">
    <property type="component" value="Unassembled WGS sequence"/>
</dbReference>
<sequence>MVMSPYGYPCAWVTSHRSHSFLAPSDQHIMVQNIRTVTVGLFLSCFRCQSTPSYLQSHNIYFLLIYTVHKTLAASWKSKEPSLLKPQLATSILVKKKPCGDLAYATYFGEYDFYLMVEIATFRNKDSDHNSNTRHSNEDDVVAGAIFPRYSYLNSFTNPPKRLLFFIIKWSARYN</sequence>
<dbReference type="EMBL" id="JAYMYQ010000002">
    <property type="protein sequence ID" value="KAK7350164.1"/>
    <property type="molecule type" value="Genomic_DNA"/>
</dbReference>
<evidence type="ECO:0000313" key="1">
    <source>
        <dbReference type="EMBL" id="KAK7350164.1"/>
    </source>
</evidence>
<comment type="caution">
    <text evidence="1">The sequence shown here is derived from an EMBL/GenBank/DDBJ whole genome shotgun (WGS) entry which is preliminary data.</text>
</comment>
<name>A0AAN9QWK7_CANGL</name>
<proteinExistence type="predicted"/>
<accession>A0AAN9QWK7</accession>
<organism evidence="1 2">
    <name type="scientific">Canavalia gladiata</name>
    <name type="common">Sword bean</name>
    <name type="synonym">Dolichos gladiatus</name>
    <dbReference type="NCBI Taxonomy" id="3824"/>
    <lineage>
        <taxon>Eukaryota</taxon>
        <taxon>Viridiplantae</taxon>
        <taxon>Streptophyta</taxon>
        <taxon>Embryophyta</taxon>
        <taxon>Tracheophyta</taxon>
        <taxon>Spermatophyta</taxon>
        <taxon>Magnoliopsida</taxon>
        <taxon>eudicotyledons</taxon>
        <taxon>Gunneridae</taxon>
        <taxon>Pentapetalae</taxon>
        <taxon>rosids</taxon>
        <taxon>fabids</taxon>
        <taxon>Fabales</taxon>
        <taxon>Fabaceae</taxon>
        <taxon>Papilionoideae</taxon>
        <taxon>50 kb inversion clade</taxon>
        <taxon>NPAAA clade</taxon>
        <taxon>indigoferoid/millettioid clade</taxon>
        <taxon>Phaseoleae</taxon>
        <taxon>Canavalia</taxon>
    </lineage>
</organism>
<gene>
    <name evidence="1" type="ORF">VNO77_08378</name>
</gene>
<dbReference type="AlphaFoldDB" id="A0AAN9QWK7"/>
<keyword evidence="2" id="KW-1185">Reference proteome</keyword>
<evidence type="ECO:0000313" key="2">
    <source>
        <dbReference type="Proteomes" id="UP001367508"/>
    </source>
</evidence>
<protein>
    <submittedName>
        <fullName evidence="1">Uncharacterized protein</fullName>
    </submittedName>
</protein>